<accession>A0A9P7EI08</accession>
<dbReference type="AlphaFoldDB" id="A0A9P7EI08"/>
<reference evidence="1" key="1">
    <citation type="journal article" date="2020" name="New Phytol.">
        <title>Comparative genomics reveals dynamic genome evolution in host specialist ectomycorrhizal fungi.</title>
        <authorList>
            <person name="Lofgren L.A."/>
            <person name="Nguyen N.H."/>
            <person name="Vilgalys R."/>
            <person name="Ruytinx J."/>
            <person name="Liao H.L."/>
            <person name="Branco S."/>
            <person name="Kuo A."/>
            <person name="LaButti K."/>
            <person name="Lipzen A."/>
            <person name="Andreopoulos W."/>
            <person name="Pangilinan J."/>
            <person name="Riley R."/>
            <person name="Hundley H."/>
            <person name="Na H."/>
            <person name="Barry K."/>
            <person name="Grigoriev I.V."/>
            <person name="Stajich J.E."/>
            <person name="Kennedy P.G."/>
        </authorList>
    </citation>
    <scope>NUCLEOTIDE SEQUENCE</scope>
    <source>
        <strain evidence="1">MN1</strain>
    </source>
</reference>
<evidence type="ECO:0000313" key="1">
    <source>
        <dbReference type="EMBL" id="KAG1822484.1"/>
    </source>
</evidence>
<keyword evidence="2" id="KW-1185">Reference proteome</keyword>
<evidence type="ECO:0000313" key="2">
    <source>
        <dbReference type="Proteomes" id="UP000807769"/>
    </source>
</evidence>
<feature type="non-terminal residue" evidence="1">
    <location>
        <position position="1"/>
    </location>
</feature>
<dbReference type="GeneID" id="64624348"/>
<dbReference type="Proteomes" id="UP000807769">
    <property type="component" value="Unassembled WGS sequence"/>
</dbReference>
<sequence length="175" mass="19895">ESLEHILTECNSPPQKLIWHLAKQLWPHNDTPWPDTSLGTILGCRSIKTPEEMCEGDKGRIKPTNSMQGKSRLLQIIISESAYLIWVLRCKHVIQGTSHNNENIIKQWHRAIDARLQLDRVSASKIKRTAKFTNLVHATWSTTLLKESPLPKNWVTSLEVLVGIKLPQPPQTKAT</sequence>
<dbReference type="RefSeq" id="XP_041196890.1">
    <property type="nucleotide sequence ID" value="XM_041330331.1"/>
</dbReference>
<dbReference type="OrthoDB" id="3253907at2759"/>
<organism evidence="1 2">
    <name type="scientific">Suillus subaureus</name>
    <dbReference type="NCBI Taxonomy" id="48587"/>
    <lineage>
        <taxon>Eukaryota</taxon>
        <taxon>Fungi</taxon>
        <taxon>Dikarya</taxon>
        <taxon>Basidiomycota</taxon>
        <taxon>Agaricomycotina</taxon>
        <taxon>Agaricomycetes</taxon>
        <taxon>Agaricomycetidae</taxon>
        <taxon>Boletales</taxon>
        <taxon>Suillineae</taxon>
        <taxon>Suillaceae</taxon>
        <taxon>Suillus</taxon>
    </lineage>
</organism>
<protein>
    <submittedName>
        <fullName evidence="1">Uncharacterized protein</fullName>
    </submittedName>
</protein>
<name>A0A9P7EI08_9AGAM</name>
<gene>
    <name evidence="1" type="ORF">BJ212DRAFT_1263294</name>
</gene>
<proteinExistence type="predicted"/>
<comment type="caution">
    <text evidence="1">The sequence shown here is derived from an EMBL/GenBank/DDBJ whole genome shotgun (WGS) entry which is preliminary data.</text>
</comment>
<dbReference type="EMBL" id="JABBWG010000005">
    <property type="protein sequence ID" value="KAG1822484.1"/>
    <property type="molecule type" value="Genomic_DNA"/>
</dbReference>